<dbReference type="AlphaFoldDB" id="A0AB34FBH7"/>
<name>A0AB34FBH7_9HYPO</name>
<feature type="transmembrane region" description="Helical" evidence="1">
    <location>
        <begin position="192"/>
        <end position="209"/>
    </location>
</feature>
<keyword evidence="1" id="KW-0472">Membrane</keyword>
<feature type="transmembrane region" description="Helical" evidence="1">
    <location>
        <begin position="215"/>
        <end position="235"/>
    </location>
</feature>
<keyword evidence="2" id="KW-0067">ATP-binding</keyword>
<evidence type="ECO:0000256" key="1">
    <source>
        <dbReference type="SAM" id="Phobius"/>
    </source>
</evidence>
<feature type="transmembrane region" description="Helical" evidence="1">
    <location>
        <begin position="26"/>
        <end position="48"/>
    </location>
</feature>
<keyword evidence="2" id="KW-0378">Hydrolase</keyword>
<reference evidence="2" key="1">
    <citation type="submission" date="2023-01" db="EMBL/GenBank/DDBJ databases">
        <title>The growth and conidiation of Purpureocillium lavendulum are regulated by nitrogen source and histone H3K14 acetylation.</title>
        <authorList>
            <person name="Tang P."/>
            <person name="Han J."/>
            <person name="Zhang C."/>
            <person name="Tang P."/>
            <person name="Qi F."/>
            <person name="Zhang K."/>
            <person name="Liang L."/>
        </authorList>
    </citation>
    <scope>NUCLEOTIDE SEQUENCE</scope>
    <source>
        <strain evidence="2">YMF1.00683</strain>
    </source>
</reference>
<dbReference type="Proteomes" id="UP001163105">
    <property type="component" value="Unassembled WGS sequence"/>
</dbReference>
<dbReference type="EMBL" id="JAQHRD010000027">
    <property type="protein sequence ID" value="KAJ6436205.1"/>
    <property type="molecule type" value="Genomic_DNA"/>
</dbReference>
<dbReference type="PANTHER" id="PTHR37992:SF1">
    <property type="entry name" value="DUF1774-DOMAIN-CONTAINING PROTEIN"/>
    <property type="match status" value="1"/>
</dbReference>
<feature type="transmembrane region" description="Helical" evidence="1">
    <location>
        <begin position="166"/>
        <end position="185"/>
    </location>
</feature>
<comment type="caution">
    <text evidence="2">The sequence shown here is derived from an EMBL/GenBank/DDBJ whole genome shotgun (WGS) entry which is preliminary data.</text>
</comment>
<proteinExistence type="predicted"/>
<dbReference type="PANTHER" id="PTHR37992">
    <property type="entry name" value="EXPRESSED PROTEIN"/>
    <property type="match status" value="1"/>
</dbReference>
<dbReference type="Pfam" id="PF08611">
    <property type="entry name" value="DUF1774"/>
    <property type="match status" value="1"/>
</dbReference>
<keyword evidence="2" id="KW-0547">Nucleotide-binding</keyword>
<accession>A0AB34FBH7</accession>
<organism evidence="2 3">
    <name type="scientific">Purpureocillium lavendulum</name>
    <dbReference type="NCBI Taxonomy" id="1247861"/>
    <lineage>
        <taxon>Eukaryota</taxon>
        <taxon>Fungi</taxon>
        <taxon>Dikarya</taxon>
        <taxon>Ascomycota</taxon>
        <taxon>Pezizomycotina</taxon>
        <taxon>Sordariomycetes</taxon>
        <taxon>Hypocreomycetidae</taxon>
        <taxon>Hypocreales</taxon>
        <taxon>Ophiocordycipitaceae</taxon>
        <taxon>Purpureocillium</taxon>
    </lineage>
</organism>
<dbReference type="GO" id="GO:0004386">
    <property type="term" value="F:helicase activity"/>
    <property type="evidence" value="ECO:0007669"/>
    <property type="project" value="UniProtKB-KW"/>
</dbReference>
<dbReference type="InterPro" id="IPR013920">
    <property type="entry name" value="DUF1774_fun"/>
</dbReference>
<keyword evidence="2" id="KW-0347">Helicase</keyword>
<feature type="transmembrane region" description="Helical" evidence="1">
    <location>
        <begin position="140"/>
        <end position="160"/>
    </location>
</feature>
<evidence type="ECO:0000313" key="2">
    <source>
        <dbReference type="EMBL" id="KAJ6436205.1"/>
    </source>
</evidence>
<gene>
    <name evidence="2" type="ORF">O9K51_11267</name>
</gene>
<feature type="transmembrane region" description="Helical" evidence="1">
    <location>
        <begin position="95"/>
        <end position="119"/>
    </location>
</feature>
<sequence>MKDFMLRWNRYNVFAQREAYTARSVCMYRICAAVSLLLSITVSVYLAVVGPDDLAANASIWEQNYRYPTNFTIDSTTGSIFCTAHFVTNNVLHTAFILFFCHSFFYSAEVILILNFVNLSSLYFRRGPYAHSMQFLPSTGPLAWTFVSIYWNLAIALAHHGLTTKVFGFIFIWSPLGYGLFAFVAYKDVTMILCLVVIASAMGVGQISMKADLPQLVLPFVVAGALIVLSVLAVISNNTRGQSDENMKIEVDHGNVEAKDEEHGIE</sequence>
<keyword evidence="3" id="KW-1185">Reference proteome</keyword>
<protein>
    <submittedName>
        <fullName evidence="2">ATP-dependent DNA helicase pfh1</fullName>
    </submittedName>
</protein>
<keyword evidence="1" id="KW-1133">Transmembrane helix</keyword>
<evidence type="ECO:0000313" key="3">
    <source>
        <dbReference type="Proteomes" id="UP001163105"/>
    </source>
</evidence>
<keyword evidence="1" id="KW-0812">Transmembrane</keyword>